<reference evidence="3" key="1">
    <citation type="submission" date="2021-06" db="EMBL/GenBank/DDBJ databases">
        <title>Sequencing of actinobacteria type strains.</title>
        <authorList>
            <person name="Nguyen G.-S."/>
            <person name="Wentzel A."/>
        </authorList>
    </citation>
    <scope>NUCLEOTIDE SEQUENCE</scope>
    <source>
        <strain evidence="3">P38-E01</strain>
    </source>
</reference>
<dbReference type="InterPro" id="IPR036390">
    <property type="entry name" value="WH_DNA-bd_sf"/>
</dbReference>
<dbReference type="Pfam" id="PF04248">
    <property type="entry name" value="NTP_transf_9"/>
    <property type="match status" value="1"/>
</dbReference>
<dbReference type="InterPro" id="IPR007361">
    <property type="entry name" value="DUF427"/>
</dbReference>
<evidence type="ECO:0000313" key="4">
    <source>
        <dbReference type="Proteomes" id="UP000694501"/>
    </source>
</evidence>
<keyword evidence="4" id="KW-1185">Reference proteome</keyword>
<name>A0A949N5L1_9ACTN</name>
<evidence type="ECO:0000259" key="2">
    <source>
        <dbReference type="Pfam" id="PF04248"/>
    </source>
</evidence>
<feature type="domain" description="DUF427" evidence="2">
    <location>
        <begin position="223"/>
        <end position="312"/>
    </location>
</feature>
<dbReference type="InterPro" id="IPR005149">
    <property type="entry name" value="Tscrpt_reg_PadR_N"/>
</dbReference>
<evidence type="ECO:0000313" key="3">
    <source>
        <dbReference type="EMBL" id="MBU7598117.1"/>
    </source>
</evidence>
<gene>
    <name evidence="3" type="ORF">JGS22_010955</name>
</gene>
<dbReference type="AlphaFoldDB" id="A0A949N5L1"/>
<dbReference type="PANTHER" id="PTHR34310">
    <property type="entry name" value="DUF427 DOMAIN PROTEIN (AFU_ORTHOLOGUE AFUA_3G02220)"/>
    <property type="match status" value="1"/>
</dbReference>
<sequence>MSAIRLLVLGAVRQHGRAHGYMVRNDLEFWGAHEWSNAKPGSIYHALKQLAKQELLTAHTTSPSPDGGPPRTEYELTGTGEEEFLRLLRHALTAIDEKPDVLTSAVGFIVDLPRAEAIALLRARVAALRAWRAEVDAHWSPGGPTAPELGHIGEIMDLWVHTSDSAAAWTEGLITRLEEGRYVMAGEGEREADVLPEGTANPYADGHSHRIEVIAEPAGVRRVRVTLRGTEIADSARPLLLTETGYPDRYYLPPEDVRTAELVESERRTHCPFKGDARYWAPRGTPDHEIAWSYPSPKPLVAAVRDHLCFCESDDVRIEILPN</sequence>
<organism evidence="3 4">
    <name type="scientific">Streptomyces tardus</name>
    <dbReference type="NCBI Taxonomy" id="2780544"/>
    <lineage>
        <taxon>Bacteria</taxon>
        <taxon>Bacillati</taxon>
        <taxon>Actinomycetota</taxon>
        <taxon>Actinomycetes</taxon>
        <taxon>Kitasatosporales</taxon>
        <taxon>Streptomycetaceae</taxon>
        <taxon>Streptomyces</taxon>
    </lineage>
</organism>
<accession>A0A949N5L1</accession>
<protein>
    <submittedName>
        <fullName evidence="3">DUF427 domain-containing protein</fullName>
    </submittedName>
</protein>
<dbReference type="SUPFAM" id="SSF46785">
    <property type="entry name" value="Winged helix' DNA-binding domain"/>
    <property type="match status" value="1"/>
</dbReference>
<dbReference type="Gene3D" id="2.170.150.40">
    <property type="entry name" value="Domain of unknown function (DUF427)"/>
    <property type="match status" value="1"/>
</dbReference>
<comment type="caution">
    <text evidence="3">The sequence shown here is derived from an EMBL/GenBank/DDBJ whole genome shotgun (WGS) entry which is preliminary data.</text>
</comment>
<dbReference type="Pfam" id="PF03551">
    <property type="entry name" value="PadR"/>
    <property type="match status" value="1"/>
</dbReference>
<dbReference type="Proteomes" id="UP000694501">
    <property type="component" value="Unassembled WGS sequence"/>
</dbReference>
<evidence type="ECO:0000259" key="1">
    <source>
        <dbReference type="Pfam" id="PF03551"/>
    </source>
</evidence>
<dbReference type="Gene3D" id="1.10.10.10">
    <property type="entry name" value="Winged helix-like DNA-binding domain superfamily/Winged helix DNA-binding domain"/>
    <property type="match status" value="1"/>
</dbReference>
<dbReference type="PANTHER" id="PTHR34310:SF8">
    <property type="entry name" value="CONSERVED PROTEIN"/>
    <property type="match status" value="1"/>
</dbReference>
<feature type="domain" description="Transcription regulator PadR N-terminal" evidence="1">
    <location>
        <begin position="8"/>
        <end position="84"/>
    </location>
</feature>
<dbReference type="InterPro" id="IPR036388">
    <property type="entry name" value="WH-like_DNA-bd_sf"/>
</dbReference>
<dbReference type="EMBL" id="JAELVF020000001">
    <property type="protein sequence ID" value="MBU7598117.1"/>
    <property type="molecule type" value="Genomic_DNA"/>
</dbReference>
<proteinExistence type="predicted"/>
<dbReference type="InterPro" id="IPR038694">
    <property type="entry name" value="DUF427_sf"/>
</dbReference>